<evidence type="ECO:0000313" key="4">
    <source>
        <dbReference type="EMBL" id="QQB83124.1"/>
    </source>
</evidence>
<dbReference type="EMBL" id="CP065628">
    <property type="protein sequence ID" value="QPR31246.1"/>
    <property type="molecule type" value="Genomic_DNA"/>
</dbReference>
<keyword evidence="1" id="KW-0812">Transmembrane</keyword>
<evidence type="ECO:0000313" key="5">
    <source>
        <dbReference type="Proteomes" id="UP000594774"/>
    </source>
</evidence>
<organism evidence="2 7">
    <name type="scientific">Corynebacterium amycolatum</name>
    <dbReference type="NCBI Taxonomy" id="43765"/>
    <lineage>
        <taxon>Bacteria</taxon>
        <taxon>Bacillati</taxon>
        <taxon>Actinomycetota</taxon>
        <taxon>Actinomycetes</taxon>
        <taxon>Mycobacteriales</taxon>
        <taxon>Corynebacteriaceae</taxon>
        <taxon>Corynebacterium</taxon>
    </lineage>
</organism>
<evidence type="ECO:0000313" key="7">
    <source>
        <dbReference type="Proteomes" id="UP001223646"/>
    </source>
</evidence>
<dbReference type="AlphaFoldDB" id="A0AAW9ST99"/>
<keyword evidence="6" id="KW-1185">Reference proteome</keyword>
<name>A0AAW9ST99_CORAY</name>
<evidence type="ECO:0000313" key="2">
    <source>
        <dbReference type="EMBL" id="MEO3717358.1"/>
    </source>
</evidence>
<evidence type="ECO:0000313" key="6">
    <source>
        <dbReference type="Proteomes" id="UP000595198"/>
    </source>
</evidence>
<dbReference type="Proteomes" id="UP001223646">
    <property type="component" value="Unassembled WGS sequence"/>
</dbReference>
<dbReference type="GO" id="GO:0005886">
    <property type="term" value="C:plasma membrane"/>
    <property type="evidence" value="ECO:0007669"/>
    <property type="project" value="InterPro"/>
</dbReference>
<evidence type="ECO:0000256" key="1">
    <source>
        <dbReference type="SAM" id="Phobius"/>
    </source>
</evidence>
<dbReference type="GO" id="GO:0008556">
    <property type="term" value="F:P-type potassium transmembrane transporter activity"/>
    <property type="evidence" value="ECO:0007669"/>
    <property type="project" value="InterPro"/>
</dbReference>
<dbReference type="EMBL" id="CP066023">
    <property type="protein sequence ID" value="QQB83124.1"/>
    <property type="molecule type" value="Genomic_DNA"/>
</dbReference>
<dbReference type="RefSeq" id="WP_048734304.1">
    <property type="nucleotide sequence ID" value="NZ_CP065628.1"/>
</dbReference>
<gene>
    <name evidence="3" type="ORF">I6G95_01865</name>
    <name evidence="4" type="ORF">I6H48_02465</name>
    <name evidence="2" type="ORF">QP460_007145</name>
</gene>
<keyword evidence="1" id="KW-0472">Membrane</keyword>
<protein>
    <submittedName>
        <fullName evidence="2">Potassium-transporting ATPase subunit F</fullName>
    </submittedName>
</protein>
<dbReference type="InterPro" id="IPR011726">
    <property type="entry name" value="KdpF"/>
</dbReference>
<dbReference type="Pfam" id="PF09604">
    <property type="entry name" value="Potass_KdpF"/>
    <property type="match status" value="1"/>
</dbReference>
<dbReference type="Proteomes" id="UP000594774">
    <property type="component" value="Chromosome"/>
</dbReference>
<evidence type="ECO:0000313" key="3">
    <source>
        <dbReference type="EMBL" id="QPR31246.1"/>
    </source>
</evidence>
<reference evidence="2" key="3">
    <citation type="submission" date="2024-05" db="EMBL/GenBank/DDBJ databases">
        <authorList>
            <person name="Wolfe A."/>
        </authorList>
    </citation>
    <scope>NUCLEOTIDE SEQUENCE</scope>
    <source>
        <strain evidence="2">UMB1064</strain>
    </source>
</reference>
<dbReference type="Proteomes" id="UP000595198">
    <property type="component" value="Chromosome"/>
</dbReference>
<accession>A0AAW9ST99</accession>
<feature type="transmembrane region" description="Helical" evidence="1">
    <location>
        <begin position="6"/>
        <end position="24"/>
    </location>
</feature>
<keyword evidence="1" id="KW-1133">Transmembrane helix</keyword>
<reference evidence="2" key="2">
    <citation type="submission" date="2023-05" db="EMBL/GenBank/DDBJ databases">
        <authorList>
            <person name="Du J."/>
        </authorList>
    </citation>
    <scope>NUCLEOTIDE SEQUENCE</scope>
    <source>
        <strain evidence="2">UMB1064</strain>
    </source>
</reference>
<dbReference type="EMBL" id="JASOOY020000027">
    <property type="protein sequence ID" value="MEO3717358.1"/>
    <property type="molecule type" value="Genomic_DNA"/>
</dbReference>
<sequence length="30" mass="3190">MTWELIGGAILGLAALGYVLVALIDPERFS</sequence>
<proteinExistence type="predicted"/>
<reference evidence="5 6" key="1">
    <citation type="submission" date="2020-12" db="EMBL/GenBank/DDBJ databases">
        <title>FDA dAtabase for Regulatory Grade micrObial Sequences (FDA-ARGOS): Supporting development and validation of Infectious Disease Dx tests.</title>
        <authorList>
            <person name="Sproer C."/>
            <person name="Gronow S."/>
            <person name="Severitt S."/>
            <person name="Schroder I."/>
            <person name="Tallon L."/>
            <person name="Sadzewicz L."/>
            <person name="Zhao X."/>
            <person name="Boylan J."/>
            <person name="Ott S."/>
            <person name="Bowen H."/>
            <person name="Vavikolanu K."/>
            <person name="Mehta A."/>
            <person name="Aluvathingal J."/>
            <person name="Nadendla S."/>
            <person name="Lowell S."/>
            <person name="Myers T."/>
            <person name="Yan Y."/>
            <person name="Sichtig H."/>
        </authorList>
    </citation>
    <scope>NUCLEOTIDE SEQUENCE [LARGE SCALE GENOMIC DNA]</scope>
    <source>
        <strain evidence="3 5">FDAARGOS_938</strain>
        <strain evidence="4 6">FDAARGOS_991</strain>
    </source>
</reference>